<dbReference type="PANTHER" id="PTHR42939">
    <property type="entry name" value="ABC TRANSPORTER ATP-BINDING PROTEIN ALBC-RELATED"/>
    <property type="match status" value="1"/>
</dbReference>
<dbReference type="InterPro" id="IPR003593">
    <property type="entry name" value="AAA+_ATPase"/>
</dbReference>
<evidence type="ECO:0000256" key="1">
    <source>
        <dbReference type="ARBA" id="ARBA00022448"/>
    </source>
</evidence>
<proteinExistence type="predicted"/>
<dbReference type="HOGENOM" id="CLU_000604_1_2_2"/>
<accession>F2KSP3</accession>
<dbReference type="SUPFAM" id="SSF52540">
    <property type="entry name" value="P-loop containing nucleoside triphosphate hydrolases"/>
    <property type="match status" value="1"/>
</dbReference>
<keyword evidence="6" id="KW-1185">Reference proteome</keyword>
<dbReference type="Pfam" id="PF00005">
    <property type="entry name" value="ABC_tran"/>
    <property type="match status" value="1"/>
</dbReference>
<dbReference type="GO" id="GO:0016887">
    <property type="term" value="F:ATP hydrolysis activity"/>
    <property type="evidence" value="ECO:0007669"/>
    <property type="project" value="InterPro"/>
</dbReference>
<dbReference type="RefSeq" id="WP_013684764.1">
    <property type="nucleotide sequence ID" value="NC_015320.1"/>
</dbReference>
<dbReference type="EMBL" id="CP002588">
    <property type="protein sequence ID" value="AEA48113.1"/>
    <property type="molecule type" value="Genomic_DNA"/>
</dbReference>
<dbReference type="GO" id="GO:0005524">
    <property type="term" value="F:ATP binding"/>
    <property type="evidence" value="ECO:0007669"/>
    <property type="project" value="UniProtKB-KW"/>
</dbReference>
<dbReference type="Gene3D" id="3.40.50.300">
    <property type="entry name" value="P-loop containing nucleotide triphosphate hydrolases"/>
    <property type="match status" value="1"/>
</dbReference>
<protein>
    <submittedName>
        <fullName evidence="5">Phosphonate-transporting ATPase</fullName>
        <ecNumber evidence="5">3.6.3.28</ecNumber>
    </submittedName>
</protein>
<dbReference type="eggNOG" id="arCOG00194">
    <property type="taxonomic scope" value="Archaea"/>
</dbReference>
<dbReference type="InterPro" id="IPR017871">
    <property type="entry name" value="ABC_transporter-like_CS"/>
</dbReference>
<feature type="domain" description="ABC transporter" evidence="4">
    <location>
        <begin position="4"/>
        <end position="228"/>
    </location>
</feature>
<evidence type="ECO:0000256" key="2">
    <source>
        <dbReference type="ARBA" id="ARBA00022741"/>
    </source>
</evidence>
<keyword evidence="3" id="KW-0067">ATP-binding</keyword>
<keyword evidence="2" id="KW-0547">Nucleotide-binding</keyword>
<dbReference type="CDD" id="cd03230">
    <property type="entry name" value="ABC_DR_subfamily_A"/>
    <property type="match status" value="1"/>
</dbReference>
<organism evidence="5 6">
    <name type="scientific">Archaeoglobus veneficus (strain DSM 11195 / SNP6)</name>
    <dbReference type="NCBI Taxonomy" id="693661"/>
    <lineage>
        <taxon>Archaea</taxon>
        <taxon>Methanobacteriati</taxon>
        <taxon>Methanobacteriota</taxon>
        <taxon>Archaeoglobi</taxon>
        <taxon>Archaeoglobales</taxon>
        <taxon>Archaeoglobaceae</taxon>
        <taxon>Archaeoglobus</taxon>
    </lineage>
</organism>
<dbReference type="PANTHER" id="PTHR42939:SF1">
    <property type="entry name" value="ABC TRANSPORTER ATP-BINDING PROTEIN ALBC-RELATED"/>
    <property type="match status" value="1"/>
</dbReference>
<dbReference type="KEGG" id="ave:Arcve_2124"/>
<reference evidence="5 6" key="1">
    <citation type="submission" date="2011-03" db="EMBL/GenBank/DDBJ databases">
        <title>The complete genome of Archaeoglobus veneficus SNP6.</title>
        <authorList>
            <consortium name="US DOE Joint Genome Institute (JGI-PGF)"/>
            <person name="Lucas S."/>
            <person name="Copeland A."/>
            <person name="Lapidus A."/>
            <person name="Bruce D."/>
            <person name="Goodwin L."/>
            <person name="Pitluck S."/>
            <person name="Kyrpides N."/>
            <person name="Mavromatis K."/>
            <person name="Pagani I."/>
            <person name="Ivanova N."/>
            <person name="Mikhailova N."/>
            <person name="Lu M."/>
            <person name="Detter J.C."/>
            <person name="Tapia R."/>
            <person name="Han C."/>
            <person name="Land M."/>
            <person name="Hauser L."/>
            <person name="Markowitz V."/>
            <person name="Cheng J.-F."/>
            <person name="Hugenholtz P."/>
            <person name="Woyke T."/>
            <person name="Wu D."/>
            <person name="Spring S."/>
            <person name="Brambilla E."/>
            <person name="Klenk H.-P."/>
            <person name="Eisen J.A."/>
        </authorList>
    </citation>
    <scope>NUCLEOTIDE SEQUENCE [LARGE SCALE GENOMIC DNA]</scope>
    <source>
        <strain>SNP6</strain>
    </source>
</reference>
<dbReference type="InterPro" id="IPR027417">
    <property type="entry name" value="P-loop_NTPase"/>
</dbReference>
<sequence length="275" mass="30943">MVVLKANGLKKRYGNFEALKGVSFELDSGEILGLIGENGAGKSTIIKILTGLIEPTDGKVEYFGRDFGEFKEVKNDIGYLPEVDSLYENMNALEYLSFFASIYGVKDKRRIDELLEMLKIPANKPLGEFSKGMKRKVAIARTLIHDPQILIYDEPTGGLDPSTSLFIANFMRELKKKGKAILFSAHNMYYVESVCDKVLILKSGEALYYGPIDELKAGKKYVVHYRENGREDRFVTDDIKELNEFIQGLTASGGRIVNIYSEAMRLEDVYFALVS</sequence>
<evidence type="ECO:0000256" key="3">
    <source>
        <dbReference type="ARBA" id="ARBA00022840"/>
    </source>
</evidence>
<dbReference type="PROSITE" id="PS00211">
    <property type="entry name" value="ABC_TRANSPORTER_1"/>
    <property type="match status" value="1"/>
</dbReference>
<dbReference type="AlphaFoldDB" id="F2KSP3"/>
<evidence type="ECO:0000313" key="6">
    <source>
        <dbReference type="Proteomes" id="UP000008136"/>
    </source>
</evidence>
<dbReference type="GeneID" id="10395259"/>
<keyword evidence="1" id="KW-0813">Transport</keyword>
<keyword evidence="5" id="KW-0378">Hydrolase</keyword>
<gene>
    <name evidence="5" type="ordered locus">Arcve_2124</name>
</gene>
<dbReference type="SMART" id="SM00382">
    <property type="entry name" value="AAA"/>
    <property type="match status" value="1"/>
</dbReference>
<evidence type="ECO:0000313" key="5">
    <source>
        <dbReference type="EMBL" id="AEA48113.1"/>
    </source>
</evidence>
<dbReference type="STRING" id="693661.Arcve_2124"/>
<dbReference type="InterPro" id="IPR051782">
    <property type="entry name" value="ABC_Transporter_VariousFunc"/>
</dbReference>
<dbReference type="PROSITE" id="PS50893">
    <property type="entry name" value="ABC_TRANSPORTER_2"/>
    <property type="match status" value="1"/>
</dbReference>
<dbReference type="EC" id="3.6.3.28" evidence="5"/>
<dbReference type="InterPro" id="IPR003439">
    <property type="entry name" value="ABC_transporter-like_ATP-bd"/>
</dbReference>
<evidence type="ECO:0000259" key="4">
    <source>
        <dbReference type="PROSITE" id="PS50893"/>
    </source>
</evidence>
<dbReference type="Proteomes" id="UP000008136">
    <property type="component" value="Chromosome"/>
</dbReference>
<name>F2KSP3_ARCVS</name>